<keyword evidence="2" id="KW-1185">Reference proteome</keyword>
<gene>
    <name evidence="1" type="ORF">MAR_010707</name>
</gene>
<organism evidence="1 2">
    <name type="scientific">Mya arenaria</name>
    <name type="common">Soft-shell clam</name>
    <dbReference type="NCBI Taxonomy" id="6604"/>
    <lineage>
        <taxon>Eukaryota</taxon>
        <taxon>Metazoa</taxon>
        <taxon>Spiralia</taxon>
        <taxon>Lophotrochozoa</taxon>
        <taxon>Mollusca</taxon>
        <taxon>Bivalvia</taxon>
        <taxon>Autobranchia</taxon>
        <taxon>Heteroconchia</taxon>
        <taxon>Euheterodonta</taxon>
        <taxon>Imparidentia</taxon>
        <taxon>Neoheterodontei</taxon>
        <taxon>Myida</taxon>
        <taxon>Myoidea</taxon>
        <taxon>Myidae</taxon>
        <taxon>Mya</taxon>
    </lineage>
</organism>
<sequence>MSMDQIILFQYGQCPDLSEETIQRGQVYEKTRLYEQVPICSCPLVAACIASLIPRTRQIRSAYLHSNHFTRANTDAIMYLKLIGEQMDHEPAVEAVHSSTTCRSTVSTVVFVTRQRRRT</sequence>
<evidence type="ECO:0000313" key="2">
    <source>
        <dbReference type="Proteomes" id="UP001164746"/>
    </source>
</evidence>
<evidence type="ECO:0000313" key="1">
    <source>
        <dbReference type="EMBL" id="WAR25003.1"/>
    </source>
</evidence>
<proteinExistence type="predicted"/>
<reference evidence="1" key="1">
    <citation type="submission" date="2022-11" db="EMBL/GenBank/DDBJ databases">
        <title>Centuries of genome instability and evolution in soft-shell clam transmissible cancer (bioRxiv).</title>
        <authorList>
            <person name="Hart S.F.M."/>
            <person name="Yonemitsu M.A."/>
            <person name="Giersch R.M."/>
            <person name="Beal B.F."/>
            <person name="Arriagada G."/>
            <person name="Davis B.W."/>
            <person name="Ostrander E.A."/>
            <person name="Goff S.P."/>
            <person name="Metzger M.J."/>
        </authorList>
    </citation>
    <scope>NUCLEOTIDE SEQUENCE</scope>
    <source>
        <strain evidence="1">MELC-2E11</strain>
        <tissue evidence="1">Siphon/mantle</tissue>
    </source>
</reference>
<dbReference type="Proteomes" id="UP001164746">
    <property type="component" value="Chromosome 14"/>
</dbReference>
<accession>A0ABY7FRZ9</accession>
<dbReference type="EMBL" id="CP111025">
    <property type="protein sequence ID" value="WAR25003.1"/>
    <property type="molecule type" value="Genomic_DNA"/>
</dbReference>
<name>A0ABY7FRZ9_MYAAR</name>
<protein>
    <submittedName>
        <fullName evidence="1">Uncharacterized protein</fullName>
    </submittedName>
</protein>